<reference evidence="2" key="1">
    <citation type="submission" date="2018-05" db="EMBL/GenBank/DDBJ databases">
        <title>Draft genome of Mucuna pruriens seed.</title>
        <authorList>
            <person name="Nnadi N.E."/>
            <person name="Vos R."/>
            <person name="Hasami M.H."/>
            <person name="Devisetty U.K."/>
            <person name="Aguiy J.C."/>
        </authorList>
    </citation>
    <scope>NUCLEOTIDE SEQUENCE [LARGE SCALE GENOMIC DNA]</scope>
    <source>
        <strain evidence="2">JCA_2017</strain>
    </source>
</reference>
<feature type="domain" description="Tf2-1-like SH3-like" evidence="1">
    <location>
        <begin position="27"/>
        <end position="73"/>
    </location>
</feature>
<dbReference type="OrthoDB" id="1432277at2759"/>
<dbReference type="Pfam" id="PF24626">
    <property type="entry name" value="SH3_Tf2-1"/>
    <property type="match status" value="1"/>
</dbReference>
<feature type="non-terminal residue" evidence="2">
    <location>
        <position position="1"/>
    </location>
</feature>
<proteinExistence type="predicted"/>
<sequence>MPKFELTLRRKMNNMQGKLIKVTFEPGDWIWVHMRKSKVSYSTKIQVATKRFFQVLEMINDNAYKLDLPTTYSEEFDSRKNPFEEGGSDKDSTNKAKYPLCDIGSLMTRFKTKMMNQFLQCLILEIKKGSKQSELETDKNESLYYKMTMIRAQLEEHMKNPKSFS</sequence>
<evidence type="ECO:0000313" key="3">
    <source>
        <dbReference type="Proteomes" id="UP000257109"/>
    </source>
</evidence>
<organism evidence="2 3">
    <name type="scientific">Mucuna pruriens</name>
    <name type="common">Velvet bean</name>
    <name type="synonym">Dolichos pruriens</name>
    <dbReference type="NCBI Taxonomy" id="157652"/>
    <lineage>
        <taxon>Eukaryota</taxon>
        <taxon>Viridiplantae</taxon>
        <taxon>Streptophyta</taxon>
        <taxon>Embryophyta</taxon>
        <taxon>Tracheophyta</taxon>
        <taxon>Spermatophyta</taxon>
        <taxon>Magnoliopsida</taxon>
        <taxon>eudicotyledons</taxon>
        <taxon>Gunneridae</taxon>
        <taxon>Pentapetalae</taxon>
        <taxon>rosids</taxon>
        <taxon>fabids</taxon>
        <taxon>Fabales</taxon>
        <taxon>Fabaceae</taxon>
        <taxon>Papilionoideae</taxon>
        <taxon>50 kb inversion clade</taxon>
        <taxon>NPAAA clade</taxon>
        <taxon>indigoferoid/millettioid clade</taxon>
        <taxon>Phaseoleae</taxon>
        <taxon>Mucuna</taxon>
    </lineage>
</organism>
<evidence type="ECO:0000313" key="2">
    <source>
        <dbReference type="EMBL" id="RDX76587.1"/>
    </source>
</evidence>
<protein>
    <recommendedName>
        <fullName evidence="1">Tf2-1-like SH3-like domain-containing protein</fullName>
    </recommendedName>
</protein>
<comment type="caution">
    <text evidence="2">The sequence shown here is derived from an EMBL/GenBank/DDBJ whole genome shotgun (WGS) entry which is preliminary data.</text>
</comment>
<feature type="non-terminal residue" evidence="2">
    <location>
        <position position="165"/>
    </location>
</feature>
<dbReference type="AlphaFoldDB" id="A0A371FE56"/>
<gene>
    <name evidence="2" type="ORF">CR513_43405</name>
</gene>
<dbReference type="InterPro" id="IPR056924">
    <property type="entry name" value="SH3_Tf2-1"/>
</dbReference>
<accession>A0A371FE56</accession>
<dbReference type="Proteomes" id="UP000257109">
    <property type="component" value="Unassembled WGS sequence"/>
</dbReference>
<keyword evidence="3" id="KW-1185">Reference proteome</keyword>
<dbReference type="EMBL" id="QJKJ01009448">
    <property type="protein sequence ID" value="RDX76587.1"/>
    <property type="molecule type" value="Genomic_DNA"/>
</dbReference>
<name>A0A371FE56_MUCPR</name>
<evidence type="ECO:0000259" key="1">
    <source>
        <dbReference type="Pfam" id="PF24626"/>
    </source>
</evidence>